<evidence type="ECO:0000313" key="1">
    <source>
        <dbReference type="EMBL" id="STS79268.1"/>
    </source>
</evidence>
<accession>A0A377TL22</accession>
<dbReference type="AlphaFoldDB" id="A0A377TL22"/>
<dbReference type="InterPro" id="IPR036412">
    <property type="entry name" value="HAD-like_sf"/>
</dbReference>
<name>A0A377TL22_KLEPN</name>
<organism evidence="1 2">
    <name type="scientific">Klebsiella pneumoniae</name>
    <dbReference type="NCBI Taxonomy" id="573"/>
    <lineage>
        <taxon>Bacteria</taxon>
        <taxon>Pseudomonadati</taxon>
        <taxon>Pseudomonadota</taxon>
        <taxon>Gammaproteobacteria</taxon>
        <taxon>Enterobacterales</taxon>
        <taxon>Enterobacteriaceae</taxon>
        <taxon>Klebsiella/Raoultella group</taxon>
        <taxon>Klebsiella</taxon>
        <taxon>Klebsiella pneumoniae complex</taxon>
    </lineage>
</organism>
<dbReference type="Gene3D" id="1.20.120.1600">
    <property type="match status" value="1"/>
</dbReference>
<gene>
    <name evidence="1" type="ORF">NCTC9140_00930</name>
</gene>
<protein>
    <submittedName>
        <fullName evidence="1">2-haloalkanoic acid dehalogenase</fullName>
    </submittedName>
</protein>
<dbReference type="SUPFAM" id="SSF56784">
    <property type="entry name" value="HAD-like"/>
    <property type="match status" value="1"/>
</dbReference>
<dbReference type="EMBL" id="UGKQ01000007">
    <property type="protein sequence ID" value="STS79268.1"/>
    <property type="molecule type" value="Genomic_DNA"/>
</dbReference>
<sequence length="176" mass="19631">MRFYRPLGQISALTFDLDDTLYDNRPVIDRTMHESLAFVRSYHPSLSQFDAHELNQLRQTLLAAEPEIYHDVTVWRHRALELGMRNAGLSAEAAKAGGRCGDGTLRSLAQPRRCSAGDPRYAGEAGGEVAAGGHYQWQRPPGTVRSERLFPLRAARRAGWPLQAVCPTCTTLRRSV</sequence>
<reference evidence="1 2" key="1">
    <citation type="submission" date="2018-06" db="EMBL/GenBank/DDBJ databases">
        <authorList>
            <consortium name="Pathogen Informatics"/>
            <person name="Doyle S."/>
        </authorList>
    </citation>
    <scope>NUCLEOTIDE SEQUENCE [LARGE SCALE GENOMIC DNA]</scope>
    <source>
        <strain evidence="1 2">NCTC9140</strain>
    </source>
</reference>
<evidence type="ECO:0000313" key="2">
    <source>
        <dbReference type="Proteomes" id="UP000254938"/>
    </source>
</evidence>
<proteinExistence type="predicted"/>
<dbReference type="Proteomes" id="UP000254938">
    <property type="component" value="Unassembled WGS sequence"/>
</dbReference>